<dbReference type="Proteomes" id="UP000050525">
    <property type="component" value="Unassembled WGS sequence"/>
</dbReference>
<gene>
    <name evidence="1" type="ORF">Y1Q_0013699</name>
</gene>
<keyword evidence="2" id="KW-1185">Reference proteome</keyword>
<dbReference type="AlphaFoldDB" id="A0A151P3S3"/>
<evidence type="ECO:0000313" key="1">
    <source>
        <dbReference type="EMBL" id="KYO43714.1"/>
    </source>
</evidence>
<proteinExistence type="predicted"/>
<accession>A0A151P3S3</accession>
<organism evidence="1 2">
    <name type="scientific">Alligator mississippiensis</name>
    <name type="common">American alligator</name>
    <dbReference type="NCBI Taxonomy" id="8496"/>
    <lineage>
        <taxon>Eukaryota</taxon>
        <taxon>Metazoa</taxon>
        <taxon>Chordata</taxon>
        <taxon>Craniata</taxon>
        <taxon>Vertebrata</taxon>
        <taxon>Euteleostomi</taxon>
        <taxon>Archelosauria</taxon>
        <taxon>Archosauria</taxon>
        <taxon>Crocodylia</taxon>
        <taxon>Alligatoridae</taxon>
        <taxon>Alligatorinae</taxon>
        <taxon>Alligator</taxon>
    </lineage>
</organism>
<reference evidence="1 2" key="1">
    <citation type="journal article" date="2012" name="Genome Biol.">
        <title>Sequencing three crocodilian genomes to illuminate the evolution of archosaurs and amniotes.</title>
        <authorList>
            <person name="St John J.A."/>
            <person name="Braun E.L."/>
            <person name="Isberg S.R."/>
            <person name="Miles L.G."/>
            <person name="Chong A.Y."/>
            <person name="Gongora J."/>
            <person name="Dalzell P."/>
            <person name="Moran C."/>
            <person name="Bed'hom B."/>
            <person name="Abzhanov A."/>
            <person name="Burgess S.C."/>
            <person name="Cooksey A.M."/>
            <person name="Castoe T.A."/>
            <person name="Crawford N.G."/>
            <person name="Densmore L.D."/>
            <person name="Drew J.C."/>
            <person name="Edwards S.V."/>
            <person name="Faircloth B.C."/>
            <person name="Fujita M.K."/>
            <person name="Greenwold M.J."/>
            <person name="Hoffmann F.G."/>
            <person name="Howard J.M."/>
            <person name="Iguchi T."/>
            <person name="Janes D.E."/>
            <person name="Khan S.Y."/>
            <person name="Kohno S."/>
            <person name="de Koning A.J."/>
            <person name="Lance S.L."/>
            <person name="McCarthy F.M."/>
            <person name="McCormack J.E."/>
            <person name="Merchant M.E."/>
            <person name="Peterson D.G."/>
            <person name="Pollock D.D."/>
            <person name="Pourmand N."/>
            <person name="Raney B.J."/>
            <person name="Roessler K.A."/>
            <person name="Sanford J.R."/>
            <person name="Sawyer R.H."/>
            <person name="Schmidt C.J."/>
            <person name="Triplett E.W."/>
            <person name="Tuberville T.D."/>
            <person name="Venegas-Anaya M."/>
            <person name="Howard J.T."/>
            <person name="Jarvis E.D."/>
            <person name="Guillette L.J.Jr."/>
            <person name="Glenn T.C."/>
            <person name="Green R.E."/>
            <person name="Ray D.A."/>
        </authorList>
    </citation>
    <scope>NUCLEOTIDE SEQUENCE [LARGE SCALE GENOMIC DNA]</scope>
    <source>
        <strain evidence="1">KSC_2009_1</strain>
    </source>
</reference>
<protein>
    <submittedName>
        <fullName evidence="1">Uncharacterized protein</fullName>
    </submittedName>
</protein>
<comment type="caution">
    <text evidence="1">The sequence shown here is derived from an EMBL/GenBank/DDBJ whole genome shotgun (WGS) entry which is preliminary data.</text>
</comment>
<name>A0A151P3S3_ALLMI</name>
<dbReference type="EMBL" id="AKHW03001146">
    <property type="protein sequence ID" value="KYO43714.1"/>
    <property type="molecule type" value="Genomic_DNA"/>
</dbReference>
<evidence type="ECO:0000313" key="2">
    <source>
        <dbReference type="Proteomes" id="UP000050525"/>
    </source>
</evidence>
<sequence>MRGLFRCPGARAGGAQGGGPAVCLGWHVVPEQPANWLTVLKKFNCVEREKNQPELRKLKTKCFANLWFWMRMTFNLSANNCKE</sequence>